<dbReference type="PANTHER" id="PTHR31902">
    <property type="entry name" value="ACTIN PATCHES DISTAL PROTEIN 1"/>
    <property type="match status" value="1"/>
</dbReference>
<dbReference type="InterPro" id="IPR009737">
    <property type="entry name" value="Aim32/Apd1-like"/>
</dbReference>
<protein>
    <recommendedName>
        <fullName evidence="3">Sucrase/ferredoxin-like-domain-containing protein</fullName>
    </recommendedName>
</protein>
<reference evidence="1 2" key="1">
    <citation type="submission" date="2020-12" db="EMBL/GenBank/DDBJ databases">
        <title>Metabolic potential, ecology and presence of endohyphal bacteria is reflected in genomic diversity of Mucoromycotina.</title>
        <authorList>
            <person name="Muszewska A."/>
            <person name="Okrasinska A."/>
            <person name="Steczkiewicz K."/>
            <person name="Drgas O."/>
            <person name="Orlowska M."/>
            <person name="Perlinska-Lenart U."/>
            <person name="Aleksandrzak-Piekarczyk T."/>
            <person name="Szatraj K."/>
            <person name="Zielenkiewicz U."/>
            <person name="Pilsyk S."/>
            <person name="Malc E."/>
            <person name="Mieczkowski P."/>
            <person name="Kruszewska J.S."/>
            <person name="Biernat P."/>
            <person name="Pawlowska J."/>
        </authorList>
    </citation>
    <scope>NUCLEOTIDE SEQUENCE [LARGE SCALE GENOMIC DNA]</scope>
    <source>
        <strain evidence="1 2">CBS 142.35</strain>
    </source>
</reference>
<accession>A0A8H7S1A5</accession>
<dbReference type="PANTHER" id="PTHR31902:SF14">
    <property type="entry name" value="ACTIN PATCHES DISTAL PROTEIN 1"/>
    <property type="match status" value="1"/>
</dbReference>
<dbReference type="CDD" id="cd03062">
    <property type="entry name" value="TRX_Fd_Sucrase"/>
    <property type="match status" value="1"/>
</dbReference>
<sequence>MEWLSKCVNNLYSSSSCPDDCVASCLPPLQTTSLPSVLTTKQEECSGCMKPCTLHPIVPTKELQIDQSRPLKNTVPGYAIHFIILTGKTDWPAHLEDEENGLAQALIEAIQKDKKKQPTTKWIRDEPNRFLPLRWTTTTTTQMVEQKPNHRIMVTNASLPSRYSNQRHAHDVILMPDNVIIANVTPRRATALLDFVYGCPSGFVTYPSPYTNLLLVCGHARKDKRCGTIGPMLLTALEDALKLCQVEAQVALVSHLGGHAFAGNLVIYTHQGQRAIWYGRVTPCHCLDIIQQSVVEDRVIQELLRAVFQAGCAKDTPSPQQQQQQCVSSAALLDW</sequence>
<dbReference type="Pfam" id="PF06999">
    <property type="entry name" value="Suc_Fer-like"/>
    <property type="match status" value="1"/>
</dbReference>
<dbReference type="OrthoDB" id="10253744at2759"/>
<evidence type="ECO:0008006" key="3">
    <source>
        <dbReference type="Google" id="ProtNLM"/>
    </source>
</evidence>
<dbReference type="SUPFAM" id="SSF52833">
    <property type="entry name" value="Thioredoxin-like"/>
    <property type="match status" value="1"/>
</dbReference>
<organism evidence="1 2">
    <name type="scientific">Circinella minor</name>
    <dbReference type="NCBI Taxonomy" id="1195481"/>
    <lineage>
        <taxon>Eukaryota</taxon>
        <taxon>Fungi</taxon>
        <taxon>Fungi incertae sedis</taxon>
        <taxon>Mucoromycota</taxon>
        <taxon>Mucoromycotina</taxon>
        <taxon>Mucoromycetes</taxon>
        <taxon>Mucorales</taxon>
        <taxon>Lichtheimiaceae</taxon>
        <taxon>Circinella</taxon>
    </lineage>
</organism>
<dbReference type="AlphaFoldDB" id="A0A8H7S1A5"/>
<dbReference type="Proteomes" id="UP000646827">
    <property type="component" value="Unassembled WGS sequence"/>
</dbReference>
<name>A0A8H7S1A5_9FUNG</name>
<dbReference type="EMBL" id="JAEPRB010000125">
    <property type="protein sequence ID" value="KAG2220901.1"/>
    <property type="molecule type" value="Genomic_DNA"/>
</dbReference>
<dbReference type="InterPro" id="IPR036249">
    <property type="entry name" value="Thioredoxin-like_sf"/>
</dbReference>
<evidence type="ECO:0000313" key="1">
    <source>
        <dbReference type="EMBL" id="KAG2220901.1"/>
    </source>
</evidence>
<dbReference type="PROSITE" id="PS51257">
    <property type="entry name" value="PROKAR_LIPOPROTEIN"/>
    <property type="match status" value="1"/>
</dbReference>
<proteinExistence type="predicted"/>
<evidence type="ECO:0000313" key="2">
    <source>
        <dbReference type="Proteomes" id="UP000646827"/>
    </source>
</evidence>
<comment type="caution">
    <text evidence="1">The sequence shown here is derived from an EMBL/GenBank/DDBJ whole genome shotgun (WGS) entry which is preliminary data.</text>
</comment>
<gene>
    <name evidence="1" type="ORF">INT45_013030</name>
</gene>
<keyword evidence="2" id="KW-1185">Reference proteome</keyword>
<dbReference type="Gene3D" id="3.40.30.10">
    <property type="entry name" value="Glutaredoxin"/>
    <property type="match status" value="1"/>
</dbReference>